<dbReference type="SUPFAM" id="SSF48264">
    <property type="entry name" value="Cytochrome P450"/>
    <property type="match status" value="1"/>
</dbReference>
<evidence type="ECO:0000256" key="12">
    <source>
        <dbReference type="PIRSR" id="PIRSR602401-1"/>
    </source>
</evidence>
<dbReference type="InterPro" id="IPR017972">
    <property type="entry name" value="Cyt_P450_CS"/>
</dbReference>
<dbReference type="PRINTS" id="PR00463">
    <property type="entry name" value="EP450I"/>
</dbReference>
<dbReference type="PANTHER" id="PTHR24305:SF210">
    <property type="entry name" value="CYTOCHROME P450 MONOOXYGENASE ASQL-RELATED"/>
    <property type="match status" value="1"/>
</dbReference>
<dbReference type="InterPro" id="IPR002401">
    <property type="entry name" value="Cyt_P450_E_grp-I"/>
</dbReference>
<dbReference type="GO" id="GO:0016020">
    <property type="term" value="C:membrane"/>
    <property type="evidence" value="ECO:0007669"/>
    <property type="project" value="UniProtKB-SubCell"/>
</dbReference>
<dbReference type="Proteomes" id="UP001175001">
    <property type="component" value="Unassembled WGS sequence"/>
</dbReference>
<dbReference type="CDD" id="cd11058">
    <property type="entry name" value="CYP60B-like"/>
    <property type="match status" value="1"/>
</dbReference>
<dbReference type="Gene3D" id="1.10.630.10">
    <property type="entry name" value="Cytochrome P450"/>
    <property type="match status" value="1"/>
</dbReference>
<proteinExistence type="inferred from homology"/>
<keyword evidence="6 12" id="KW-0479">Metal-binding</keyword>
<dbReference type="GO" id="GO:0009403">
    <property type="term" value="P:toxin biosynthetic process"/>
    <property type="evidence" value="ECO:0007669"/>
    <property type="project" value="UniProtKB-ARBA"/>
</dbReference>
<comment type="cofactor">
    <cofactor evidence="1 12">
        <name>heme</name>
        <dbReference type="ChEBI" id="CHEBI:30413"/>
    </cofactor>
</comment>
<accession>A0AA39Y672</accession>
<evidence type="ECO:0000256" key="11">
    <source>
        <dbReference type="ARBA" id="ARBA00023136"/>
    </source>
</evidence>
<evidence type="ECO:0000256" key="1">
    <source>
        <dbReference type="ARBA" id="ARBA00001971"/>
    </source>
</evidence>
<name>A0AA39Y672_9PEZI</name>
<evidence type="ECO:0000256" key="7">
    <source>
        <dbReference type="ARBA" id="ARBA00022989"/>
    </source>
</evidence>
<keyword evidence="8 13" id="KW-0560">Oxidoreductase</keyword>
<evidence type="ECO:0000256" key="13">
    <source>
        <dbReference type="RuleBase" id="RU000461"/>
    </source>
</evidence>
<comment type="subcellular location">
    <subcellularLocation>
        <location evidence="2">Membrane</location>
        <topology evidence="2">Single-pass membrane protein</topology>
    </subcellularLocation>
</comment>
<evidence type="ECO:0000256" key="3">
    <source>
        <dbReference type="ARBA" id="ARBA00010617"/>
    </source>
</evidence>
<dbReference type="GO" id="GO:0004497">
    <property type="term" value="F:monooxygenase activity"/>
    <property type="evidence" value="ECO:0007669"/>
    <property type="project" value="UniProtKB-KW"/>
</dbReference>
<evidence type="ECO:0000313" key="15">
    <source>
        <dbReference type="Proteomes" id="UP001175001"/>
    </source>
</evidence>
<keyword evidence="10 13" id="KW-0503">Monooxygenase</keyword>
<gene>
    <name evidence="14" type="primary">rdc4_11</name>
    <name evidence="14" type="ORF">DIS24_g8081</name>
</gene>
<dbReference type="GO" id="GO:0005506">
    <property type="term" value="F:iron ion binding"/>
    <property type="evidence" value="ECO:0007669"/>
    <property type="project" value="InterPro"/>
</dbReference>
<keyword evidence="4 12" id="KW-0349">Heme</keyword>
<dbReference type="FunFam" id="1.10.630.10:FF:000047">
    <property type="entry name" value="Cytochrome P450 monooxygenase"/>
    <property type="match status" value="1"/>
</dbReference>
<comment type="caution">
    <text evidence="14">The sequence shown here is derived from an EMBL/GenBank/DDBJ whole genome shotgun (WGS) entry which is preliminary data.</text>
</comment>
<dbReference type="EMBL" id="JAUJDW010000056">
    <property type="protein sequence ID" value="KAK0645240.1"/>
    <property type="molecule type" value="Genomic_DNA"/>
</dbReference>
<dbReference type="InterPro" id="IPR050121">
    <property type="entry name" value="Cytochrome_P450_monoxygenase"/>
</dbReference>
<evidence type="ECO:0000256" key="8">
    <source>
        <dbReference type="ARBA" id="ARBA00023002"/>
    </source>
</evidence>
<keyword evidence="5" id="KW-0812">Transmembrane</keyword>
<evidence type="ECO:0000256" key="4">
    <source>
        <dbReference type="ARBA" id="ARBA00022617"/>
    </source>
</evidence>
<evidence type="ECO:0000256" key="5">
    <source>
        <dbReference type="ARBA" id="ARBA00022692"/>
    </source>
</evidence>
<feature type="binding site" description="axial binding residue" evidence="12">
    <location>
        <position position="443"/>
    </location>
    <ligand>
        <name>heme</name>
        <dbReference type="ChEBI" id="CHEBI:30413"/>
    </ligand>
    <ligandPart>
        <name>Fe</name>
        <dbReference type="ChEBI" id="CHEBI:18248"/>
    </ligandPart>
</feature>
<comment type="similarity">
    <text evidence="3 13">Belongs to the cytochrome P450 family.</text>
</comment>
<sequence>MPLPYAALLLVPCLLFAGQAFYNLFLHPLRKFPGPAHTAAFKWPWFWHKARGTQVAWITELHRQYGHVVRVAPDHLSYTNAEAWKDIYGHKTPAGRGNLPKDLRFYPQPVIGKTGIITANDADHSRVRRSIAHAFSEKALIEQEPMIRHYVGLLVEKLRDAASVPVGDNSIDMVRMFNYTTFDIMADLAFGESLGLLERADYIPWVASIIKTVKAAGIIGTLQSAFPLLMPVLMKTLLSGMQKSRLQHGRFAQEHVDKRLARETTRPDIWTFVLRNTANDAAKGGLSRDEMHANAGALIGAGTETTATVLSGACWLLCNSRDKLDRLNDEVRQAFGSADDLSMQTLARLPYLNACLQESLRMFPPAPLGLPRVAPQGGTVICGKSVAERTTVYVSHFAAYHSASNFYDAYNFHPERWLPDADPCFADDKKNVMEPFSFGPRNCVGKNLAWHEMRAILANIVLNFDMQLSEKTGKNWMDQKAYLVWDKTPLYINLKPVVKA</sequence>
<evidence type="ECO:0000256" key="9">
    <source>
        <dbReference type="ARBA" id="ARBA00023004"/>
    </source>
</evidence>
<dbReference type="PANTHER" id="PTHR24305">
    <property type="entry name" value="CYTOCHROME P450"/>
    <property type="match status" value="1"/>
</dbReference>
<evidence type="ECO:0000313" key="14">
    <source>
        <dbReference type="EMBL" id="KAK0645240.1"/>
    </source>
</evidence>
<evidence type="ECO:0000256" key="10">
    <source>
        <dbReference type="ARBA" id="ARBA00023033"/>
    </source>
</evidence>
<reference evidence="14" key="1">
    <citation type="submission" date="2023-06" db="EMBL/GenBank/DDBJ databases">
        <title>Multi-omics analyses reveal the molecular pathogenesis toolkit of Lasiodiplodia hormozganensis, a cross-kingdom pathogen.</title>
        <authorList>
            <person name="Felix C."/>
            <person name="Meneses R."/>
            <person name="Goncalves M.F.M."/>
            <person name="Tilleman L."/>
            <person name="Duarte A.S."/>
            <person name="Jorrin-Novo J.V."/>
            <person name="Van De Peer Y."/>
            <person name="Deforce D."/>
            <person name="Van Nieuwerburgh F."/>
            <person name="Esteves A.C."/>
            <person name="Alves A."/>
        </authorList>
    </citation>
    <scope>NUCLEOTIDE SEQUENCE</scope>
    <source>
        <strain evidence="14">CBS 339.90</strain>
    </source>
</reference>
<dbReference type="PROSITE" id="PS00086">
    <property type="entry name" value="CYTOCHROME_P450"/>
    <property type="match status" value="1"/>
</dbReference>
<dbReference type="PRINTS" id="PR00385">
    <property type="entry name" value="P450"/>
</dbReference>
<dbReference type="AlphaFoldDB" id="A0AA39Y672"/>
<protein>
    <submittedName>
        <fullName evidence="14">Cytochrome P450 monooxygenase rdc4</fullName>
    </submittedName>
</protein>
<keyword evidence="15" id="KW-1185">Reference proteome</keyword>
<dbReference type="GO" id="GO:0016705">
    <property type="term" value="F:oxidoreductase activity, acting on paired donors, with incorporation or reduction of molecular oxygen"/>
    <property type="evidence" value="ECO:0007669"/>
    <property type="project" value="InterPro"/>
</dbReference>
<organism evidence="14 15">
    <name type="scientific">Lasiodiplodia hormozganensis</name>
    <dbReference type="NCBI Taxonomy" id="869390"/>
    <lineage>
        <taxon>Eukaryota</taxon>
        <taxon>Fungi</taxon>
        <taxon>Dikarya</taxon>
        <taxon>Ascomycota</taxon>
        <taxon>Pezizomycotina</taxon>
        <taxon>Dothideomycetes</taxon>
        <taxon>Dothideomycetes incertae sedis</taxon>
        <taxon>Botryosphaeriales</taxon>
        <taxon>Botryosphaeriaceae</taxon>
        <taxon>Lasiodiplodia</taxon>
    </lineage>
</organism>
<evidence type="ECO:0000256" key="6">
    <source>
        <dbReference type="ARBA" id="ARBA00022723"/>
    </source>
</evidence>
<dbReference type="GO" id="GO:0020037">
    <property type="term" value="F:heme binding"/>
    <property type="evidence" value="ECO:0007669"/>
    <property type="project" value="InterPro"/>
</dbReference>
<keyword evidence="7" id="KW-1133">Transmembrane helix</keyword>
<keyword evidence="11" id="KW-0472">Membrane</keyword>
<dbReference type="InterPro" id="IPR001128">
    <property type="entry name" value="Cyt_P450"/>
</dbReference>
<dbReference type="Pfam" id="PF00067">
    <property type="entry name" value="p450"/>
    <property type="match status" value="1"/>
</dbReference>
<dbReference type="InterPro" id="IPR036396">
    <property type="entry name" value="Cyt_P450_sf"/>
</dbReference>
<keyword evidence="9 12" id="KW-0408">Iron</keyword>
<evidence type="ECO:0000256" key="2">
    <source>
        <dbReference type="ARBA" id="ARBA00004167"/>
    </source>
</evidence>